<organism evidence="1">
    <name type="scientific">Sulfurimonas autotrophica</name>
    <dbReference type="NCBI Taxonomy" id="202747"/>
    <lineage>
        <taxon>Bacteria</taxon>
        <taxon>Pseudomonadati</taxon>
        <taxon>Campylobacterota</taxon>
        <taxon>Epsilonproteobacteria</taxon>
        <taxon>Campylobacterales</taxon>
        <taxon>Sulfurimonadaceae</taxon>
        <taxon>Sulfurimonas</taxon>
    </lineage>
</organism>
<sequence length="245" mass="29004">MQVFGKFSTNFDMDYLVEQYIYINENEEEKISVSDLENMLKKKRKHVAGTVFLYNPEEAPTGYKMSRFLQEDGFDKYDEYVTIQETPRMYVLNAAFKEHYKGKLIEIRYLFGYNRENIEPTPILEEFDADLDKLSSMQLTRYDRELNYIDIPNIRLTGKFVFFGMGHKYDRHHKNIIAYARALSEHVNKLDKTVVFMHDNNYDADECKELAYFLSPFATGKMREKRANGLKEVFKTIPPQIVKIS</sequence>
<evidence type="ECO:0000313" key="1">
    <source>
        <dbReference type="EMBL" id="HFB54026.1"/>
    </source>
</evidence>
<gene>
    <name evidence="1" type="ORF">ENJ67_04770</name>
</gene>
<protein>
    <submittedName>
        <fullName evidence="1">Uncharacterized protein</fullName>
    </submittedName>
</protein>
<dbReference type="Proteomes" id="UP000886390">
    <property type="component" value="Unassembled WGS sequence"/>
</dbReference>
<name>A0A7C3C8A7_9BACT</name>
<reference evidence="1" key="1">
    <citation type="journal article" date="2020" name="mSystems">
        <title>Genome- and Community-Level Interaction Insights into Carbon Utilization and Element Cycling Functions of Hydrothermarchaeota in Hydrothermal Sediment.</title>
        <authorList>
            <person name="Zhou Z."/>
            <person name="Liu Y."/>
            <person name="Xu W."/>
            <person name="Pan J."/>
            <person name="Luo Z.H."/>
            <person name="Li M."/>
        </authorList>
    </citation>
    <scope>NUCLEOTIDE SEQUENCE [LARGE SCALE GENOMIC DNA]</scope>
    <source>
        <strain evidence="1">HyVt-507</strain>
    </source>
</reference>
<dbReference type="AlphaFoldDB" id="A0A7C3C8A7"/>
<dbReference type="EMBL" id="DRNH01000255">
    <property type="protein sequence ID" value="HFB54026.1"/>
    <property type="molecule type" value="Genomic_DNA"/>
</dbReference>
<proteinExistence type="predicted"/>
<comment type="caution">
    <text evidence="1">The sequence shown here is derived from an EMBL/GenBank/DDBJ whole genome shotgun (WGS) entry which is preliminary data.</text>
</comment>
<accession>A0A7C3C8A7</accession>